<reference evidence="6" key="1">
    <citation type="submission" date="2017-06" db="EMBL/GenBank/DDBJ databases">
        <authorList>
            <person name="Varghese N."/>
            <person name="Submissions S."/>
        </authorList>
    </citation>
    <scope>NUCLEOTIDE SEQUENCE [LARGE SCALE GENOMIC DNA]</scope>
    <source>
        <strain evidence="6">DSM 27993</strain>
    </source>
</reference>
<comment type="similarity">
    <text evidence="1">Belongs to the glycosyl hydrolase 25 family.</text>
</comment>
<dbReference type="RefSeq" id="WP_089376577.1">
    <property type="nucleotide sequence ID" value="NZ_FZNX01000001.1"/>
</dbReference>
<dbReference type="PANTHER" id="PTHR34135:SF2">
    <property type="entry name" value="LYSOZYME"/>
    <property type="match status" value="1"/>
</dbReference>
<dbReference type="SUPFAM" id="SSF51445">
    <property type="entry name" value="(Trans)glycosidases"/>
    <property type="match status" value="1"/>
</dbReference>
<dbReference type="InterPro" id="IPR018077">
    <property type="entry name" value="Glyco_hydro_fam25_subgr"/>
</dbReference>
<sequence length="368" mass="42978">MYFIQDGFKNPIPGNGKIVLNERGDYTNKPEFISDKENNVIYQGAFFDLNTYHSLDKNLTGIILVSEKCKELVKNDFKTKEDRVQHSQKWILTAITTFIIILLSGMLYYNIHSSKKNEAKFDQISSSNTKIQEQLSLIDNKLKLLKETPKKIDTLVNSIKPEIITYHGLDISHHNGNIVDEISQIDSISFVICKATQGKHFRDPYFNSNWESLKNKKLIRGAYHFYEDDSTPIKQANHYLSVVGVWRTNDIAPIIDIEDGSLSTTKQINIEKLQKDVLKFLEHIEKETKRIPMLYTNLYFANMYLKDKAFSKYPLWLGEYTSKNQPILPKTWQDKGFKIWQKSENYHFKSTKEDLDIFYGDIKDLYKN</sequence>
<dbReference type="GO" id="GO:0003796">
    <property type="term" value="F:lysozyme activity"/>
    <property type="evidence" value="ECO:0007669"/>
    <property type="project" value="InterPro"/>
</dbReference>
<accession>A0A238VBT0</accession>
<dbReference type="InterPro" id="IPR017853">
    <property type="entry name" value="GH"/>
</dbReference>
<feature type="transmembrane region" description="Helical" evidence="4">
    <location>
        <begin position="90"/>
        <end position="111"/>
    </location>
</feature>
<dbReference type="AlphaFoldDB" id="A0A238VBT0"/>
<dbReference type="GO" id="GO:0009253">
    <property type="term" value="P:peptidoglycan catabolic process"/>
    <property type="evidence" value="ECO:0007669"/>
    <property type="project" value="InterPro"/>
</dbReference>
<keyword evidence="4" id="KW-0812">Transmembrane</keyword>
<evidence type="ECO:0000313" key="5">
    <source>
        <dbReference type="EMBL" id="SNR31507.1"/>
    </source>
</evidence>
<dbReference type="GO" id="GO:0016998">
    <property type="term" value="P:cell wall macromolecule catabolic process"/>
    <property type="evidence" value="ECO:0007669"/>
    <property type="project" value="InterPro"/>
</dbReference>
<gene>
    <name evidence="5" type="ORF">SAMN04488111_0206</name>
</gene>
<dbReference type="SMART" id="SM00641">
    <property type="entry name" value="Glyco_25"/>
    <property type="match status" value="1"/>
</dbReference>
<keyword evidence="4" id="KW-0472">Membrane</keyword>
<keyword evidence="2 5" id="KW-0378">Hydrolase</keyword>
<evidence type="ECO:0000256" key="1">
    <source>
        <dbReference type="ARBA" id="ARBA00010646"/>
    </source>
</evidence>
<dbReference type="Pfam" id="PF01183">
    <property type="entry name" value="Glyco_hydro_25"/>
    <property type="match status" value="1"/>
</dbReference>
<dbReference type="OrthoDB" id="9798192at2"/>
<dbReference type="PROSITE" id="PS51904">
    <property type="entry name" value="GLYCOSYL_HYDROL_F25_2"/>
    <property type="match status" value="1"/>
</dbReference>
<keyword evidence="3" id="KW-0326">Glycosidase</keyword>
<dbReference type="PANTHER" id="PTHR34135">
    <property type="entry name" value="LYSOZYME"/>
    <property type="match status" value="1"/>
</dbReference>
<evidence type="ECO:0000256" key="3">
    <source>
        <dbReference type="ARBA" id="ARBA00023295"/>
    </source>
</evidence>
<dbReference type="Gene3D" id="3.20.20.80">
    <property type="entry name" value="Glycosidases"/>
    <property type="match status" value="1"/>
</dbReference>
<organism evidence="5 6">
    <name type="scientific">Lutibacter flavus</name>
    <dbReference type="NCBI Taxonomy" id="691689"/>
    <lineage>
        <taxon>Bacteria</taxon>
        <taxon>Pseudomonadati</taxon>
        <taxon>Bacteroidota</taxon>
        <taxon>Flavobacteriia</taxon>
        <taxon>Flavobacteriales</taxon>
        <taxon>Flavobacteriaceae</taxon>
        <taxon>Lutibacter</taxon>
    </lineage>
</organism>
<dbReference type="EMBL" id="FZNX01000001">
    <property type="protein sequence ID" value="SNR31507.1"/>
    <property type="molecule type" value="Genomic_DNA"/>
</dbReference>
<name>A0A238VBT0_9FLAO</name>
<dbReference type="Proteomes" id="UP000198412">
    <property type="component" value="Unassembled WGS sequence"/>
</dbReference>
<dbReference type="GO" id="GO:0016052">
    <property type="term" value="P:carbohydrate catabolic process"/>
    <property type="evidence" value="ECO:0007669"/>
    <property type="project" value="TreeGrafter"/>
</dbReference>
<proteinExistence type="inferred from homology"/>
<protein>
    <submittedName>
        <fullName evidence="5">Glycosyl hydrolases family 25</fullName>
    </submittedName>
</protein>
<keyword evidence="4" id="KW-1133">Transmembrane helix</keyword>
<evidence type="ECO:0000313" key="6">
    <source>
        <dbReference type="Proteomes" id="UP000198412"/>
    </source>
</evidence>
<dbReference type="InterPro" id="IPR002053">
    <property type="entry name" value="Glyco_hydro_25"/>
</dbReference>
<evidence type="ECO:0000256" key="2">
    <source>
        <dbReference type="ARBA" id="ARBA00022801"/>
    </source>
</evidence>
<evidence type="ECO:0000256" key="4">
    <source>
        <dbReference type="SAM" id="Phobius"/>
    </source>
</evidence>
<keyword evidence="6" id="KW-1185">Reference proteome</keyword>